<evidence type="ECO:0000313" key="1">
    <source>
        <dbReference type="EMBL" id="KAK7260937.1"/>
    </source>
</evidence>
<organism evidence="1 2">
    <name type="scientific">Crotalaria pallida</name>
    <name type="common">Smooth rattlebox</name>
    <name type="synonym">Crotalaria striata</name>
    <dbReference type="NCBI Taxonomy" id="3830"/>
    <lineage>
        <taxon>Eukaryota</taxon>
        <taxon>Viridiplantae</taxon>
        <taxon>Streptophyta</taxon>
        <taxon>Embryophyta</taxon>
        <taxon>Tracheophyta</taxon>
        <taxon>Spermatophyta</taxon>
        <taxon>Magnoliopsida</taxon>
        <taxon>eudicotyledons</taxon>
        <taxon>Gunneridae</taxon>
        <taxon>Pentapetalae</taxon>
        <taxon>rosids</taxon>
        <taxon>fabids</taxon>
        <taxon>Fabales</taxon>
        <taxon>Fabaceae</taxon>
        <taxon>Papilionoideae</taxon>
        <taxon>50 kb inversion clade</taxon>
        <taxon>genistoids sensu lato</taxon>
        <taxon>core genistoids</taxon>
        <taxon>Crotalarieae</taxon>
        <taxon>Crotalaria</taxon>
    </lineage>
</organism>
<reference evidence="1 2" key="1">
    <citation type="submission" date="2024-01" db="EMBL/GenBank/DDBJ databases">
        <title>The genomes of 5 underutilized Papilionoideae crops provide insights into root nodulation and disease resistanc.</title>
        <authorList>
            <person name="Yuan L."/>
        </authorList>
    </citation>
    <scope>NUCLEOTIDE SEQUENCE [LARGE SCALE GENOMIC DNA]</scope>
    <source>
        <strain evidence="1">ZHUSHIDOU_FW_LH</strain>
        <tissue evidence="1">Leaf</tissue>
    </source>
</reference>
<evidence type="ECO:0000313" key="2">
    <source>
        <dbReference type="Proteomes" id="UP001372338"/>
    </source>
</evidence>
<gene>
    <name evidence="1" type="ORF">RIF29_27238</name>
</gene>
<dbReference type="Proteomes" id="UP001372338">
    <property type="component" value="Unassembled WGS sequence"/>
</dbReference>
<protein>
    <submittedName>
        <fullName evidence="1">Uncharacterized protein</fullName>
    </submittedName>
</protein>
<name>A0AAN9EP81_CROPI</name>
<dbReference type="AlphaFoldDB" id="A0AAN9EP81"/>
<proteinExistence type="predicted"/>
<accession>A0AAN9EP81</accession>
<sequence length="68" mass="7237">MDSHQGMYDHCVGMNASKSVAWHAKLANLGVALVKTLVMSFPTFKESFSNNNLNGMEGLQVGSGCMGS</sequence>
<comment type="caution">
    <text evidence="1">The sequence shown here is derived from an EMBL/GenBank/DDBJ whole genome shotgun (WGS) entry which is preliminary data.</text>
</comment>
<keyword evidence="2" id="KW-1185">Reference proteome</keyword>
<dbReference type="EMBL" id="JAYWIO010000005">
    <property type="protein sequence ID" value="KAK7260937.1"/>
    <property type="molecule type" value="Genomic_DNA"/>
</dbReference>